<comment type="similarity">
    <text evidence="2">Belongs to the binding-protein-dependent transport system permease family. HisMQ subfamily.</text>
</comment>
<dbReference type="PANTHER" id="PTHR30614">
    <property type="entry name" value="MEMBRANE COMPONENT OF AMINO ACID ABC TRANSPORTER"/>
    <property type="match status" value="1"/>
</dbReference>
<dbReference type="EMBL" id="SDKC01000001">
    <property type="protein sequence ID" value="RXS75269.1"/>
    <property type="molecule type" value="Genomic_DNA"/>
</dbReference>
<dbReference type="PANTHER" id="PTHR30614:SF20">
    <property type="entry name" value="GLUTAMINE TRANSPORT SYSTEM PERMEASE PROTEIN GLNP"/>
    <property type="match status" value="1"/>
</dbReference>
<dbReference type="PROSITE" id="PS50928">
    <property type="entry name" value="ABC_TM1"/>
    <property type="match status" value="1"/>
</dbReference>
<dbReference type="InterPro" id="IPR000515">
    <property type="entry name" value="MetI-like"/>
</dbReference>
<evidence type="ECO:0000256" key="1">
    <source>
        <dbReference type="ARBA" id="ARBA00004651"/>
    </source>
</evidence>
<name>A0A4Q1RI00_9FIRM</name>
<evidence type="ECO:0000256" key="8">
    <source>
        <dbReference type="ARBA" id="ARBA00023136"/>
    </source>
</evidence>
<evidence type="ECO:0000256" key="4">
    <source>
        <dbReference type="ARBA" id="ARBA00022475"/>
    </source>
</evidence>
<evidence type="ECO:0000256" key="9">
    <source>
        <dbReference type="RuleBase" id="RU363032"/>
    </source>
</evidence>
<accession>A0A4Q1RI00</accession>
<dbReference type="InterPro" id="IPR043429">
    <property type="entry name" value="ArtM/GltK/GlnP/TcyL/YhdX-like"/>
</dbReference>
<comment type="subcellular location">
    <subcellularLocation>
        <location evidence="1 9">Cell membrane</location>
        <topology evidence="1 9">Multi-pass membrane protein</topology>
    </subcellularLocation>
</comment>
<evidence type="ECO:0000313" key="12">
    <source>
        <dbReference type="Proteomes" id="UP000290106"/>
    </source>
</evidence>
<keyword evidence="3 9" id="KW-0813">Transport</keyword>
<dbReference type="SUPFAM" id="SSF161098">
    <property type="entry name" value="MetI-like"/>
    <property type="match status" value="1"/>
</dbReference>
<dbReference type="Gene3D" id="1.10.3720.10">
    <property type="entry name" value="MetI-like"/>
    <property type="match status" value="1"/>
</dbReference>
<comment type="caution">
    <text evidence="11">The sequence shown here is derived from an EMBL/GenBank/DDBJ whole genome shotgun (WGS) entry which is preliminary data.</text>
</comment>
<gene>
    <name evidence="11" type="ORF">ETP43_08600</name>
</gene>
<evidence type="ECO:0000256" key="2">
    <source>
        <dbReference type="ARBA" id="ARBA00010072"/>
    </source>
</evidence>
<evidence type="ECO:0000313" key="11">
    <source>
        <dbReference type="EMBL" id="RXS75269.1"/>
    </source>
</evidence>
<dbReference type="OrthoDB" id="9787841at2"/>
<keyword evidence="7 9" id="KW-1133">Transmembrane helix</keyword>
<keyword evidence="6" id="KW-0029">Amino-acid transport</keyword>
<protein>
    <submittedName>
        <fullName evidence="11">Amino acid ABC transporter permease</fullName>
    </submittedName>
</protein>
<evidence type="ECO:0000256" key="6">
    <source>
        <dbReference type="ARBA" id="ARBA00022970"/>
    </source>
</evidence>
<feature type="domain" description="ABC transmembrane type-1" evidence="10">
    <location>
        <begin position="25"/>
        <end position="217"/>
    </location>
</feature>
<feature type="transmembrane region" description="Helical" evidence="9">
    <location>
        <begin position="29"/>
        <end position="49"/>
    </location>
</feature>
<evidence type="ECO:0000256" key="7">
    <source>
        <dbReference type="ARBA" id="ARBA00022989"/>
    </source>
</evidence>
<dbReference type="RefSeq" id="WP_022172880.1">
    <property type="nucleotide sequence ID" value="NZ_SDKC01000001.1"/>
</dbReference>
<dbReference type="GO" id="GO:0006865">
    <property type="term" value="P:amino acid transport"/>
    <property type="evidence" value="ECO:0007669"/>
    <property type="project" value="UniProtKB-KW"/>
</dbReference>
<proteinExistence type="inferred from homology"/>
<keyword evidence="5 9" id="KW-0812">Transmembrane</keyword>
<dbReference type="InterPro" id="IPR035906">
    <property type="entry name" value="MetI-like_sf"/>
</dbReference>
<dbReference type="GO" id="GO:0022857">
    <property type="term" value="F:transmembrane transporter activity"/>
    <property type="evidence" value="ECO:0007669"/>
    <property type="project" value="InterPro"/>
</dbReference>
<evidence type="ECO:0000259" key="10">
    <source>
        <dbReference type="PROSITE" id="PS50928"/>
    </source>
</evidence>
<reference evidence="11 12" key="1">
    <citation type="submission" date="2019-01" db="EMBL/GenBank/DDBJ databases">
        <title>Blautia sp. nov. KGMB01111 isolated human feces.</title>
        <authorList>
            <person name="Park J.-E."/>
            <person name="Kim J.-S."/>
            <person name="Park S.-H."/>
        </authorList>
    </citation>
    <scope>NUCLEOTIDE SEQUENCE [LARGE SCALE GENOMIC DNA]</scope>
    <source>
        <strain evidence="11 12">KGMB01111</strain>
    </source>
</reference>
<dbReference type="GO" id="GO:0043190">
    <property type="term" value="C:ATP-binding cassette (ABC) transporter complex"/>
    <property type="evidence" value="ECO:0007669"/>
    <property type="project" value="InterPro"/>
</dbReference>
<evidence type="ECO:0000256" key="5">
    <source>
        <dbReference type="ARBA" id="ARBA00022692"/>
    </source>
</evidence>
<dbReference type="InterPro" id="IPR010065">
    <property type="entry name" value="AA_ABC_transptr_permease_3TM"/>
</dbReference>
<feature type="transmembrane region" description="Helical" evidence="9">
    <location>
        <begin position="83"/>
        <end position="107"/>
    </location>
</feature>
<sequence length="230" mass="25290">MGSLSHWVHRYFVDNGASSWWLTGLRNTLLITVLALCIGVVLGFTVAIIRSTYEQTGKLKVLNAICKVYLSVIRGTPTMVQVLIFNFVIFASIAVNEVIVGGVAFGINSGAYVAEIVRSGIMSIDKGQMEAGRSLGLSSGQTMKLIIMPQAFKNVLPALINEMIVLLKETSIIGYIGMTDITKAATLVQSRTYEAFVPLIAAAVFYWVLVTILTYFMGKLERRLRKSDRK</sequence>
<dbReference type="Pfam" id="PF00528">
    <property type="entry name" value="BPD_transp_1"/>
    <property type="match status" value="1"/>
</dbReference>
<keyword evidence="12" id="KW-1185">Reference proteome</keyword>
<keyword evidence="4" id="KW-1003">Cell membrane</keyword>
<evidence type="ECO:0000256" key="3">
    <source>
        <dbReference type="ARBA" id="ARBA00022448"/>
    </source>
</evidence>
<dbReference type="NCBIfam" id="TIGR01726">
    <property type="entry name" value="HEQRo_perm_3TM"/>
    <property type="match status" value="1"/>
</dbReference>
<dbReference type="FunFam" id="1.10.3720.10:FF:000033">
    <property type="entry name" value="Polar amino acid ABC transporter permease"/>
    <property type="match status" value="1"/>
</dbReference>
<organism evidence="11 12">
    <name type="scientific">Blautia faecicola</name>
    <dbReference type="NCBI Taxonomy" id="2509240"/>
    <lineage>
        <taxon>Bacteria</taxon>
        <taxon>Bacillati</taxon>
        <taxon>Bacillota</taxon>
        <taxon>Clostridia</taxon>
        <taxon>Lachnospirales</taxon>
        <taxon>Lachnospiraceae</taxon>
        <taxon>Blautia</taxon>
    </lineage>
</organism>
<dbReference type="AlphaFoldDB" id="A0A4Q1RI00"/>
<keyword evidence="8 9" id="KW-0472">Membrane</keyword>
<dbReference type="Proteomes" id="UP000290106">
    <property type="component" value="Unassembled WGS sequence"/>
</dbReference>
<feature type="transmembrane region" description="Helical" evidence="9">
    <location>
        <begin position="195"/>
        <end position="216"/>
    </location>
</feature>
<dbReference type="CDD" id="cd06261">
    <property type="entry name" value="TM_PBP2"/>
    <property type="match status" value="1"/>
</dbReference>